<protein>
    <submittedName>
        <fullName evidence="1">Uncharacterized protein</fullName>
    </submittedName>
</protein>
<proteinExistence type="predicted"/>
<organism evidence="1 2">
    <name type="scientific">Ralstonia phage RP31</name>
    <dbReference type="NCBI Taxonomy" id="1923890"/>
    <lineage>
        <taxon>Viruses</taxon>
        <taxon>Duplodnaviria</taxon>
        <taxon>Heunggongvirae</taxon>
        <taxon>Uroviricota</taxon>
        <taxon>Caudoviricetes</taxon>
        <taxon>Chimalliviridae</taxon>
        <taxon>Ripduovirus</taxon>
        <taxon>Ripduovirus RP12</taxon>
    </lineage>
</organism>
<sequence>MRIKVVSQADLALPSAERTTDDIYGGALESGKAKSKRYMIIEHGNAKLQWNFPPRTWNSEPDTNADAFDQINAYFEQLDGAKQAAIFEEYRQIHTVLRATNMQQDECEDLIEAIRPMAKALFDQIDPTHFYNWVWSTLRPRVPVDVKITFDPDTMPGTRERTYLLEDYKGLIPLAILVRAAVPFWFDFAALTKSVLSREHKDMLAYSLIEQAWPAQCQALKRLEQFVDHTIGNDRNNPAAIMMGIGTDDFVYWALTSLVINRLPVVDVMGVNNLTPVVSALYNYVRHRVTTIASSQPAIKNKFAETSYSADENNQSYLEGFRNRIALTVGQEALGDYYLEQQIELIHKGVVDPLSLIERVAPGIDYALVEDSLNSAKALHGIPLMDEQITIAAWLFHPYSQVRAVGNLLKERVVSLLGLAQAVLIHHGKIDLAVLVSAAYERVDNSGGTHFIGESIAPLRSADREAYRAVFPMEQRSRNQKKVRNFVFDDVYELVRSLQEYDINCTFSDATLQRVQGNNPNRKYFLRRDAVTMFMEYAKWLAERPMVRINPDEVYQQLMAQAVGTHFAPFKFH</sequence>
<accession>A0A1L7N230</accession>
<dbReference type="Proteomes" id="UP000222950">
    <property type="component" value="Segment"/>
</dbReference>
<reference evidence="1 2" key="1">
    <citation type="submission" date="2016-12" db="EMBL/GenBank/DDBJ databases">
        <title>Characterization of two jumbo phages RP12 and RP31 infecting the phytopathogen Ralstonia solanacearum.</title>
        <authorList>
            <person name="Kawasaki T."/>
            <person name="Yoshikawa G."/>
            <person name="Ogata H."/>
            <person name="Yamada T."/>
        </authorList>
    </citation>
    <scope>NUCLEOTIDE SEQUENCE [LARGE SCALE GENOMIC DNA]</scope>
    <source>
        <strain evidence="1 2">RP31</strain>
    </source>
</reference>
<evidence type="ECO:0000313" key="2">
    <source>
        <dbReference type="Proteomes" id="UP000222950"/>
    </source>
</evidence>
<name>A0A1L7N230_9CAUD</name>
<dbReference type="EMBL" id="AP017925">
    <property type="protein sequence ID" value="BAW19539.1"/>
    <property type="molecule type" value="Genomic_DNA"/>
</dbReference>
<evidence type="ECO:0000313" key="1">
    <source>
        <dbReference type="EMBL" id="BAW19539.1"/>
    </source>
</evidence>